<evidence type="ECO:0000313" key="3">
    <source>
        <dbReference type="Proteomes" id="UP000295151"/>
    </source>
</evidence>
<dbReference type="GO" id="GO:0005524">
    <property type="term" value="F:ATP binding"/>
    <property type="evidence" value="ECO:0007669"/>
    <property type="project" value="InterPro"/>
</dbReference>
<comment type="caution">
    <text evidence="2">The sequence shown here is derived from an EMBL/GenBank/DDBJ whole genome shotgun (WGS) entry which is preliminary data.</text>
</comment>
<reference evidence="2 3" key="1">
    <citation type="submission" date="2019-03" db="EMBL/GenBank/DDBJ databases">
        <title>Genomic Encyclopedia of Type Strains, Phase III (KMG-III): the genomes of soil and plant-associated and newly described type strains.</title>
        <authorList>
            <person name="Whitman W."/>
        </authorList>
    </citation>
    <scope>NUCLEOTIDE SEQUENCE [LARGE SCALE GENOMIC DNA]</scope>
    <source>
        <strain evidence="2 3">VKM Ac-2575</strain>
    </source>
</reference>
<dbReference type="InterPro" id="IPR027417">
    <property type="entry name" value="P-loop_NTPase"/>
</dbReference>
<dbReference type="PROSITE" id="PS50893">
    <property type="entry name" value="ABC_TRANSPORTER_2"/>
    <property type="match status" value="1"/>
</dbReference>
<evidence type="ECO:0000313" key="2">
    <source>
        <dbReference type="EMBL" id="TDU87064.1"/>
    </source>
</evidence>
<dbReference type="PANTHER" id="PTHR43394:SF1">
    <property type="entry name" value="ATP-BINDING CASSETTE SUB-FAMILY B MEMBER 10, MITOCHONDRIAL"/>
    <property type="match status" value="1"/>
</dbReference>
<dbReference type="PANTHER" id="PTHR43394">
    <property type="entry name" value="ATP-DEPENDENT PERMEASE MDL1, MITOCHONDRIAL"/>
    <property type="match status" value="1"/>
</dbReference>
<keyword evidence="3" id="KW-1185">Reference proteome</keyword>
<name>A0A4R7T5D1_9ACTN</name>
<dbReference type="GO" id="GO:0015421">
    <property type="term" value="F:ABC-type oligopeptide transporter activity"/>
    <property type="evidence" value="ECO:0007669"/>
    <property type="project" value="TreeGrafter"/>
</dbReference>
<accession>A0A4R7T5D1</accession>
<dbReference type="SUPFAM" id="SSF52540">
    <property type="entry name" value="P-loop containing nucleoside triphosphate hydrolases"/>
    <property type="match status" value="1"/>
</dbReference>
<gene>
    <name evidence="2" type="ORF">EV138_0581</name>
</gene>
<dbReference type="EMBL" id="SOCE01000001">
    <property type="protein sequence ID" value="TDU87064.1"/>
    <property type="molecule type" value="Genomic_DNA"/>
</dbReference>
<dbReference type="Proteomes" id="UP000295151">
    <property type="component" value="Unassembled WGS sequence"/>
</dbReference>
<proteinExistence type="predicted"/>
<feature type="domain" description="ABC transporter" evidence="1">
    <location>
        <begin position="6"/>
        <end position="177"/>
    </location>
</feature>
<sequence>MTWAGVRIADVADEEFRRRLVVADNHAEVFAGTAREIVAGRLEPDDDRIRTALRTAVAEDVVEALPGGLDGVIAAGGSDLSGGQRQRLQLARAVYAAPDVLLAIDPTSAVDATTEAAMIDRLREARRDMTTVVTASSPLVLDRADEVVLLVDGHAASVGTHADLLRRDSAYRELVTRTQNDGEQVDDE</sequence>
<dbReference type="InterPro" id="IPR039421">
    <property type="entry name" value="Type_1_exporter"/>
</dbReference>
<dbReference type="InterPro" id="IPR003439">
    <property type="entry name" value="ABC_transporter-like_ATP-bd"/>
</dbReference>
<dbReference type="Gene3D" id="3.40.50.300">
    <property type="entry name" value="P-loop containing nucleotide triphosphate hydrolases"/>
    <property type="match status" value="1"/>
</dbReference>
<organism evidence="2 3">
    <name type="scientific">Kribbella voronezhensis</name>
    <dbReference type="NCBI Taxonomy" id="2512212"/>
    <lineage>
        <taxon>Bacteria</taxon>
        <taxon>Bacillati</taxon>
        <taxon>Actinomycetota</taxon>
        <taxon>Actinomycetes</taxon>
        <taxon>Propionibacteriales</taxon>
        <taxon>Kribbellaceae</taxon>
        <taxon>Kribbella</taxon>
    </lineage>
</organism>
<protein>
    <submittedName>
        <fullName evidence="2">ABC transporter family protein</fullName>
    </submittedName>
</protein>
<dbReference type="InterPro" id="IPR017871">
    <property type="entry name" value="ABC_transporter-like_CS"/>
</dbReference>
<dbReference type="AlphaFoldDB" id="A0A4R7T5D1"/>
<dbReference type="PROSITE" id="PS00211">
    <property type="entry name" value="ABC_TRANSPORTER_1"/>
    <property type="match status" value="1"/>
</dbReference>
<dbReference type="GO" id="GO:0016887">
    <property type="term" value="F:ATP hydrolysis activity"/>
    <property type="evidence" value="ECO:0007669"/>
    <property type="project" value="InterPro"/>
</dbReference>
<dbReference type="RefSeq" id="WP_202866602.1">
    <property type="nucleotide sequence ID" value="NZ_SOCE01000001.1"/>
</dbReference>
<evidence type="ECO:0000259" key="1">
    <source>
        <dbReference type="PROSITE" id="PS50893"/>
    </source>
</evidence>
<dbReference type="Pfam" id="PF00005">
    <property type="entry name" value="ABC_tran"/>
    <property type="match status" value="1"/>
</dbReference>